<protein>
    <submittedName>
        <fullName evidence="9">Exodeoxyribonuclease III</fullName>
    </submittedName>
</protein>
<dbReference type="InterPro" id="IPR037493">
    <property type="entry name" value="ExoIII-like"/>
</dbReference>
<evidence type="ECO:0000256" key="7">
    <source>
        <dbReference type="PIRSR" id="PIRSR604808-3"/>
    </source>
</evidence>
<evidence type="ECO:0000256" key="3">
    <source>
        <dbReference type="ARBA" id="ARBA00022801"/>
    </source>
</evidence>
<evidence type="ECO:0000256" key="6">
    <source>
        <dbReference type="PIRSR" id="PIRSR604808-2"/>
    </source>
</evidence>
<evidence type="ECO:0000256" key="2">
    <source>
        <dbReference type="ARBA" id="ARBA00022723"/>
    </source>
</evidence>
<dbReference type="SUPFAM" id="SSF56219">
    <property type="entry name" value="DNase I-like"/>
    <property type="match status" value="1"/>
</dbReference>
<feature type="binding site" evidence="6">
    <location>
        <position position="162"/>
    </location>
    <ligand>
        <name>Mg(2+)</name>
        <dbReference type="ChEBI" id="CHEBI:18420"/>
        <label>1</label>
    </ligand>
</feature>
<dbReference type="GO" id="GO:0046872">
    <property type="term" value="F:metal ion binding"/>
    <property type="evidence" value="ECO:0007669"/>
    <property type="project" value="UniProtKB-KW"/>
</dbReference>
<comment type="similarity">
    <text evidence="1">Belongs to the DNA repair enzymes AP/ExoA family.</text>
</comment>
<dbReference type="PROSITE" id="PS51435">
    <property type="entry name" value="AP_NUCLEASE_F1_4"/>
    <property type="match status" value="1"/>
</dbReference>
<dbReference type="InterPro" id="IPR004808">
    <property type="entry name" value="AP_endonuc_1"/>
</dbReference>
<feature type="binding site" evidence="6">
    <location>
        <position position="164"/>
    </location>
    <ligand>
        <name>Mg(2+)</name>
        <dbReference type="ChEBI" id="CHEBI:18420"/>
        <label>1</label>
    </ligand>
</feature>
<evidence type="ECO:0000259" key="8">
    <source>
        <dbReference type="Pfam" id="PF03372"/>
    </source>
</evidence>
<dbReference type="OrthoDB" id="9803914at2"/>
<feature type="active site" evidence="5">
    <location>
        <position position="121"/>
    </location>
</feature>
<reference evidence="9 10" key="2">
    <citation type="journal article" date="2014" name="Pathogens">
        <title>Comparative Genomics Identifies a Potential Marker of Human-Virulent Anaplasma phagocytophilum.</title>
        <authorList>
            <person name="Al-Khedery B."/>
            <person name="Barbet A.F."/>
        </authorList>
    </citation>
    <scope>NUCLEOTIDE SEQUENCE [LARGE SCALE GENOMIC DNA]</scope>
    <source>
        <strain evidence="9 10">Norway variant2</strain>
    </source>
</reference>
<feature type="domain" description="Endonuclease/exonuclease/phosphatase" evidence="8">
    <location>
        <begin position="5"/>
        <end position="264"/>
    </location>
</feature>
<evidence type="ECO:0000256" key="4">
    <source>
        <dbReference type="ARBA" id="ARBA00022842"/>
    </source>
</evidence>
<reference evidence="9 10" key="1">
    <citation type="journal article" date="2013" name="Pathogens">
        <title>An Emerging Tick-Borne Disease of Humans Is Caused by a Subset of Strains with Conserved Genome Structure.</title>
        <authorList>
            <person name="Barbet A.F."/>
            <person name="Al-Khedery B."/>
            <person name="Stuen S."/>
            <person name="Granquist E.G."/>
            <person name="Felsheim R.F."/>
            <person name="Munderloh U.G."/>
        </authorList>
    </citation>
    <scope>NUCLEOTIDE SEQUENCE [LARGE SCALE GENOMIC DNA]</scope>
    <source>
        <strain evidence="9 10">Norway variant2</strain>
    </source>
</reference>
<accession>A0A168H9E3</accession>
<dbReference type="PANTHER" id="PTHR43250">
    <property type="entry name" value="EXODEOXYRIBONUCLEASE III"/>
    <property type="match status" value="1"/>
</dbReference>
<dbReference type="GO" id="GO:0008311">
    <property type="term" value="F:double-stranded DNA 3'-5' DNA exonuclease activity"/>
    <property type="evidence" value="ECO:0007669"/>
    <property type="project" value="InterPro"/>
</dbReference>
<dbReference type="AlphaFoldDB" id="A0A168H9E3"/>
<feature type="binding site" evidence="6">
    <location>
        <position position="8"/>
    </location>
    <ligand>
        <name>Mg(2+)</name>
        <dbReference type="ChEBI" id="CHEBI:18420"/>
        <label>1</label>
    </ligand>
</feature>
<feature type="active site" description="Proton acceptor" evidence="5">
    <location>
        <position position="264"/>
    </location>
</feature>
<dbReference type="InterPro" id="IPR036691">
    <property type="entry name" value="Endo/exonu/phosph_ase_sf"/>
</dbReference>
<organism evidence="9 10">
    <name type="scientific">Anaplasma phagocytophilum str. Norway variant2</name>
    <dbReference type="NCBI Taxonomy" id="1392507"/>
    <lineage>
        <taxon>Bacteria</taxon>
        <taxon>Pseudomonadati</taxon>
        <taxon>Pseudomonadota</taxon>
        <taxon>Alphaproteobacteria</taxon>
        <taxon>Rickettsiales</taxon>
        <taxon>Anaplasmataceae</taxon>
        <taxon>Anaplasma</taxon>
        <taxon>phagocytophilum group</taxon>
    </lineage>
</organism>
<evidence type="ECO:0000256" key="1">
    <source>
        <dbReference type="ARBA" id="ARBA00007092"/>
    </source>
</evidence>
<gene>
    <name evidence="9" type="ORF">P029_02185</name>
</gene>
<dbReference type="RefSeq" id="WP_044142704.1">
    <property type="nucleotide sequence ID" value="NZ_CP015376.1"/>
</dbReference>
<dbReference type="CDD" id="cd09086">
    <property type="entry name" value="ExoIII-like_AP-endo"/>
    <property type="match status" value="1"/>
</dbReference>
<dbReference type="EMBL" id="CP015376">
    <property type="protein sequence ID" value="ANC34192.1"/>
    <property type="molecule type" value="Genomic_DNA"/>
</dbReference>
<feature type="site" description="Transition state stabilizer" evidence="7">
    <location>
        <position position="164"/>
    </location>
</feature>
<feature type="binding site" evidence="6">
    <location>
        <position position="264"/>
    </location>
    <ligand>
        <name>Mg(2+)</name>
        <dbReference type="ChEBI" id="CHEBI:18420"/>
        <label>1</label>
    </ligand>
</feature>
<evidence type="ECO:0000313" key="9">
    <source>
        <dbReference type="EMBL" id="ANC34192.1"/>
    </source>
</evidence>
<name>A0A168H9E3_ANAPH</name>
<keyword evidence="6" id="KW-0464">Manganese</keyword>
<dbReference type="NCBIfam" id="TIGR00633">
    <property type="entry name" value="xth"/>
    <property type="match status" value="1"/>
</dbReference>
<dbReference type="PANTHER" id="PTHR43250:SF2">
    <property type="entry name" value="EXODEOXYRIBONUCLEASE III"/>
    <property type="match status" value="1"/>
</dbReference>
<feature type="site" description="Interaction with DNA substrate" evidence="7">
    <location>
        <position position="264"/>
    </location>
</feature>
<dbReference type="Pfam" id="PF03372">
    <property type="entry name" value="Exo_endo_phos"/>
    <property type="match status" value="1"/>
</dbReference>
<feature type="active site" description="Proton donor/acceptor" evidence="5">
    <location>
        <position position="162"/>
    </location>
</feature>
<evidence type="ECO:0000256" key="5">
    <source>
        <dbReference type="PIRSR" id="PIRSR604808-1"/>
    </source>
</evidence>
<proteinExistence type="inferred from homology"/>
<dbReference type="Gene3D" id="3.60.10.10">
    <property type="entry name" value="Endonuclease/exonuclease/phosphatase"/>
    <property type="match status" value="1"/>
</dbReference>
<sequence length="273" mass="31160">MIRVITWNVNSIRKRIEHLCSVLSEHSIDVAMLQEIKCTNEQFPFVELEALGYKCYVHGQKSRNGVAIISKLPVVEVVSCSVFDEGKELESAGSYSSEESRYIECTLECTGNKRIRVVSVYVPNGQEVESETFFYKLKFLEHLKDRLLNIMKTEDLLIAGGDFNVAPEEIDVHDPKALDGRLCFHILERAKFREILNNGIVDIFRTFVGIDRKEFSWWNYREGGWQNNRGLRIDALLSSPQIADKVLDCSILSKVRGWDTPSDHAPVMGDIDV</sequence>
<comment type="cofactor">
    <cofactor evidence="6">
        <name>Mg(2+)</name>
        <dbReference type="ChEBI" id="CHEBI:18420"/>
    </cofactor>
    <cofactor evidence="6">
        <name>Mn(2+)</name>
        <dbReference type="ChEBI" id="CHEBI:29035"/>
    </cofactor>
    <text evidence="6">Probably binds two magnesium or manganese ions per subunit.</text>
</comment>
<evidence type="ECO:0000313" key="10">
    <source>
        <dbReference type="Proteomes" id="UP000053801"/>
    </source>
</evidence>
<dbReference type="Proteomes" id="UP000053801">
    <property type="component" value="Chromosome"/>
</dbReference>
<feature type="binding site" evidence="6">
    <location>
        <position position="263"/>
    </location>
    <ligand>
        <name>Mg(2+)</name>
        <dbReference type="ChEBI" id="CHEBI:18420"/>
        <label>1</label>
    </ligand>
</feature>
<dbReference type="InterPro" id="IPR005135">
    <property type="entry name" value="Endo/exonuclease/phosphatase"/>
</dbReference>
<keyword evidence="3" id="KW-0378">Hydrolase</keyword>
<dbReference type="GO" id="GO:0006281">
    <property type="term" value="P:DNA repair"/>
    <property type="evidence" value="ECO:0007669"/>
    <property type="project" value="InterPro"/>
</dbReference>
<feature type="binding site" evidence="6">
    <location>
        <position position="35"/>
    </location>
    <ligand>
        <name>Mg(2+)</name>
        <dbReference type="ChEBI" id="CHEBI:18420"/>
        <label>1</label>
    </ligand>
</feature>
<dbReference type="NCBIfam" id="TIGR00195">
    <property type="entry name" value="exoDNase_III"/>
    <property type="match status" value="1"/>
</dbReference>
<feature type="site" description="Important for catalytic activity" evidence="7">
    <location>
        <position position="234"/>
    </location>
</feature>
<keyword evidence="4 6" id="KW-0460">Magnesium</keyword>
<keyword evidence="2 6" id="KW-0479">Metal-binding</keyword>